<reference evidence="1 2" key="1">
    <citation type="journal article" date="2015" name="Nature">
        <title>rRNA introns, odd ribosomes, and small enigmatic genomes across a large radiation of phyla.</title>
        <authorList>
            <person name="Brown C.T."/>
            <person name="Hug L.A."/>
            <person name="Thomas B.C."/>
            <person name="Sharon I."/>
            <person name="Castelle C.J."/>
            <person name="Singh A."/>
            <person name="Wilkins M.J."/>
            <person name="Williams K.H."/>
            <person name="Banfield J.F."/>
        </authorList>
    </citation>
    <scope>NUCLEOTIDE SEQUENCE [LARGE SCALE GENOMIC DNA]</scope>
</reference>
<dbReference type="Pfam" id="PF24113">
    <property type="entry name" value="DUF7387"/>
    <property type="match status" value="1"/>
</dbReference>
<name>A0A0G1A2I3_9BACT</name>
<protein>
    <recommendedName>
        <fullName evidence="3">Type II toxin-antitoxin system HicB family antitoxin</fullName>
    </recommendedName>
</protein>
<dbReference type="InterPro" id="IPR035069">
    <property type="entry name" value="TTHA1013/TTHA0281-like"/>
</dbReference>
<dbReference type="InterPro" id="IPR055811">
    <property type="entry name" value="DUF7387"/>
</dbReference>
<proteinExistence type="predicted"/>
<dbReference type="SUPFAM" id="SSF143100">
    <property type="entry name" value="TTHA1013/TTHA0281-like"/>
    <property type="match status" value="1"/>
</dbReference>
<dbReference type="AlphaFoldDB" id="A0A0G1A2I3"/>
<dbReference type="Gene3D" id="3.30.160.250">
    <property type="match status" value="1"/>
</dbReference>
<comment type="caution">
    <text evidence="1">The sequence shown here is derived from an EMBL/GenBank/DDBJ whole genome shotgun (WGS) entry which is preliminary data.</text>
</comment>
<sequence length="82" mass="9421">MKQVQKSVKKFGIHALVWRENNWYVAKAIEVEIASQGKTTKEALSNLEEALELYFEDEKVPKGNLALPNLRLETLFPTIQYA</sequence>
<evidence type="ECO:0000313" key="1">
    <source>
        <dbReference type="EMBL" id="KKS19573.1"/>
    </source>
</evidence>
<evidence type="ECO:0008006" key="3">
    <source>
        <dbReference type="Google" id="ProtNLM"/>
    </source>
</evidence>
<organism evidence="1 2">
    <name type="scientific">Candidatus Roizmanbacteria bacterium GW2011_GWC2_41_7</name>
    <dbReference type="NCBI Taxonomy" id="1618487"/>
    <lineage>
        <taxon>Bacteria</taxon>
        <taxon>Candidatus Roizmaniibacteriota</taxon>
    </lineage>
</organism>
<gene>
    <name evidence="1" type="ORF">UU78_C0080G0012</name>
</gene>
<evidence type="ECO:0000313" key="2">
    <source>
        <dbReference type="Proteomes" id="UP000034371"/>
    </source>
</evidence>
<accession>A0A0G1A2I3</accession>
<dbReference type="EMBL" id="LCBY01000080">
    <property type="protein sequence ID" value="KKS19573.1"/>
    <property type="molecule type" value="Genomic_DNA"/>
</dbReference>
<dbReference type="Proteomes" id="UP000034371">
    <property type="component" value="Unassembled WGS sequence"/>
</dbReference>